<evidence type="ECO:0000313" key="1">
    <source>
        <dbReference type="EMBL" id="KAJ8655502.1"/>
    </source>
</evidence>
<reference evidence="1 2" key="1">
    <citation type="submission" date="2023-03" db="EMBL/GenBank/DDBJ databases">
        <title>Genome sequence of Lichtheimia ornata CBS 291.66.</title>
        <authorList>
            <person name="Mohabir J.T."/>
            <person name="Shea T.P."/>
            <person name="Kurbessoian T."/>
            <person name="Berby B."/>
            <person name="Fontaine J."/>
            <person name="Livny J."/>
            <person name="Gnirke A."/>
            <person name="Stajich J.E."/>
            <person name="Cuomo C.A."/>
        </authorList>
    </citation>
    <scope>NUCLEOTIDE SEQUENCE [LARGE SCALE GENOMIC DNA]</scope>
    <source>
        <strain evidence="1">CBS 291.66</strain>
    </source>
</reference>
<dbReference type="EMBL" id="JARTCD010000048">
    <property type="protein sequence ID" value="KAJ8655502.1"/>
    <property type="molecule type" value="Genomic_DNA"/>
</dbReference>
<name>A0AAD7UZJ3_9FUNG</name>
<keyword evidence="2" id="KW-1185">Reference proteome</keyword>
<sequence length="204" mass="23166">MQHSTLPDVGSSLLATTHFIRRVFRVFLVQQRQPLLGNGLMLVELRMCGLIKNQDRTSRMAYAAECGYVDQQGCGSARMWISKDVDQQGCGSARMWISKDVDQQGCGLIKDQDRTSRMAYAAETYARATCCRKENFGYSLGIQPVGAVVRLKLCQLFKKHGVQDDCGSVDMWICESAKMWISKTLWIFVTRRLTSGAEYEYEYE</sequence>
<dbReference type="Proteomes" id="UP001234581">
    <property type="component" value="Unassembled WGS sequence"/>
</dbReference>
<evidence type="ECO:0000313" key="2">
    <source>
        <dbReference type="Proteomes" id="UP001234581"/>
    </source>
</evidence>
<organism evidence="1 2">
    <name type="scientific">Lichtheimia ornata</name>
    <dbReference type="NCBI Taxonomy" id="688661"/>
    <lineage>
        <taxon>Eukaryota</taxon>
        <taxon>Fungi</taxon>
        <taxon>Fungi incertae sedis</taxon>
        <taxon>Mucoromycota</taxon>
        <taxon>Mucoromycotina</taxon>
        <taxon>Mucoromycetes</taxon>
        <taxon>Mucorales</taxon>
        <taxon>Lichtheimiaceae</taxon>
        <taxon>Lichtheimia</taxon>
    </lineage>
</organism>
<protein>
    <submittedName>
        <fullName evidence="1">Uncharacterized protein</fullName>
    </submittedName>
</protein>
<comment type="caution">
    <text evidence="1">The sequence shown here is derived from an EMBL/GenBank/DDBJ whole genome shotgun (WGS) entry which is preliminary data.</text>
</comment>
<accession>A0AAD7UZJ3</accession>
<gene>
    <name evidence="1" type="ORF">O0I10_008788</name>
</gene>
<dbReference type="RefSeq" id="XP_058340415.1">
    <property type="nucleotide sequence ID" value="XM_058488789.1"/>
</dbReference>
<dbReference type="GeneID" id="83216195"/>
<proteinExistence type="predicted"/>
<dbReference type="AlphaFoldDB" id="A0AAD7UZJ3"/>